<gene>
    <name evidence="2" type="ORF">OS493_011230</name>
</gene>
<sequence length="207" mass="23745">MINGEAVGALMDSFTLAHYRNLFPVDEFKVQEVISQEYLEYGARVKNSSLVSCLKNLRFSEESELYEYAELQMGKSIKSGIGESMEKYDGSFKIDPEGLLFYPALFTCLGILAFFLLSGATWEICRRSRMCQRSERKRLDSFQVSTSDDSHEHRRAMATEALLKEFEEKVVEDVRQVLQSLGKDLTNHSVLAHNNRFDETREKLTSV</sequence>
<proteinExistence type="predicted"/>
<keyword evidence="3" id="KW-1185">Reference proteome</keyword>
<protein>
    <submittedName>
        <fullName evidence="2">Uncharacterized protein</fullName>
    </submittedName>
</protein>
<accession>A0A9W9Z1I0</accession>
<keyword evidence="1" id="KW-0472">Membrane</keyword>
<dbReference type="AlphaFoldDB" id="A0A9W9Z1I0"/>
<dbReference type="EMBL" id="MU826830">
    <property type="protein sequence ID" value="KAJ7373623.1"/>
    <property type="molecule type" value="Genomic_DNA"/>
</dbReference>
<evidence type="ECO:0000256" key="1">
    <source>
        <dbReference type="SAM" id="Phobius"/>
    </source>
</evidence>
<reference evidence="2" key="1">
    <citation type="submission" date="2023-01" db="EMBL/GenBank/DDBJ databases">
        <title>Genome assembly of the deep-sea coral Lophelia pertusa.</title>
        <authorList>
            <person name="Herrera S."/>
            <person name="Cordes E."/>
        </authorList>
    </citation>
    <scope>NUCLEOTIDE SEQUENCE</scope>
    <source>
        <strain evidence="2">USNM1676648</strain>
        <tissue evidence="2">Polyp</tissue>
    </source>
</reference>
<feature type="transmembrane region" description="Helical" evidence="1">
    <location>
        <begin position="99"/>
        <end position="120"/>
    </location>
</feature>
<evidence type="ECO:0000313" key="3">
    <source>
        <dbReference type="Proteomes" id="UP001163046"/>
    </source>
</evidence>
<keyword evidence="1" id="KW-0812">Transmembrane</keyword>
<dbReference type="OrthoDB" id="5953876at2759"/>
<name>A0A9W9Z1I0_9CNID</name>
<keyword evidence="1" id="KW-1133">Transmembrane helix</keyword>
<evidence type="ECO:0000313" key="2">
    <source>
        <dbReference type="EMBL" id="KAJ7373623.1"/>
    </source>
</evidence>
<organism evidence="2 3">
    <name type="scientific">Desmophyllum pertusum</name>
    <dbReference type="NCBI Taxonomy" id="174260"/>
    <lineage>
        <taxon>Eukaryota</taxon>
        <taxon>Metazoa</taxon>
        <taxon>Cnidaria</taxon>
        <taxon>Anthozoa</taxon>
        <taxon>Hexacorallia</taxon>
        <taxon>Scleractinia</taxon>
        <taxon>Caryophylliina</taxon>
        <taxon>Caryophylliidae</taxon>
        <taxon>Desmophyllum</taxon>
    </lineage>
</organism>
<dbReference type="Proteomes" id="UP001163046">
    <property type="component" value="Unassembled WGS sequence"/>
</dbReference>
<comment type="caution">
    <text evidence="2">The sequence shown here is derived from an EMBL/GenBank/DDBJ whole genome shotgun (WGS) entry which is preliminary data.</text>
</comment>